<dbReference type="Pfam" id="PF09351">
    <property type="entry name" value="DUF1993"/>
    <property type="match status" value="1"/>
</dbReference>
<dbReference type="EMBL" id="CP010951">
    <property type="protein sequence ID" value="AMO21557.1"/>
    <property type="molecule type" value="Genomic_DNA"/>
</dbReference>
<dbReference type="InterPro" id="IPR034660">
    <property type="entry name" value="DinB/YfiT-like"/>
</dbReference>
<dbReference type="PATRIC" id="fig|94132.3.peg.16"/>
<accession>A0A127JNI6</accession>
<name>A0A127JNI6_9BURK</name>
<dbReference type="PANTHER" id="PTHR36922:SF1">
    <property type="entry name" value="DUF1993 DOMAIN-CONTAINING PROTEIN"/>
    <property type="match status" value="1"/>
</dbReference>
<dbReference type="AlphaFoldDB" id="A0A127JNI6"/>
<dbReference type="OrthoDB" id="338237at2"/>
<dbReference type="RefSeq" id="WP_061494901.1">
    <property type="nucleotide sequence ID" value="NZ_CP010951.1"/>
</dbReference>
<gene>
    <name evidence="1" type="ORF">UC35_00075</name>
</gene>
<proteinExistence type="predicted"/>
<reference evidence="1 2" key="1">
    <citation type="journal article" date="2014" name="Int. J. Syst. Evol. Microbiol.">
        <title>Ramlibacter solisilvae sp. nov., isolated from forest soil, and emended description of the genus Ramlibacter.</title>
        <authorList>
            <person name="Lee H.J."/>
            <person name="Lee S.H."/>
            <person name="Lee S.S."/>
            <person name="Lee J.S."/>
            <person name="Kim Y."/>
            <person name="Kim S.C."/>
            <person name="Jeon C.O."/>
        </authorList>
    </citation>
    <scope>NUCLEOTIDE SEQUENCE [LARGE SCALE GENOMIC DNA]</scope>
    <source>
        <strain evidence="1 2">5-10</strain>
    </source>
</reference>
<keyword evidence="2" id="KW-1185">Reference proteome</keyword>
<dbReference type="InterPro" id="IPR018531">
    <property type="entry name" value="DUF1993"/>
</dbReference>
<evidence type="ECO:0008006" key="3">
    <source>
        <dbReference type="Google" id="ProtNLM"/>
    </source>
</evidence>
<dbReference type="Gene3D" id="1.20.120.450">
    <property type="entry name" value="dinb family like domain"/>
    <property type="match status" value="1"/>
</dbReference>
<evidence type="ECO:0000313" key="2">
    <source>
        <dbReference type="Proteomes" id="UP000070433"/>
    </source>
</evidence>
<dbReference type="PANTHER" id="PTHR36922">
    <property type="entry name" value="BLL2446 PROTEIN"/>
    <property type="match status" value="1"/>
</dbReference>
<sequence>MTISMSSASLPIFRTALENLAHILDKGAAHAEARKFDPTVLLQYRLAPDMLPFARQIQIACDGPKNGAARIAGIEAPRYEDNEASFPELKARIQKTLDWLATVPADKMDGTEDKEITFPVGRDKTRTMKAEAYLKHWVLPNMFFHITTAYAILRHNGVELGKADYLAGSKA</sequence>
<evidence type="ECO:0000313" key="1">
    <source>
        <dbReference type="EMBL" id="AMO21557.1"/>
    </source>
</evidence>
<protein>
    <recommendedName>
        <fullName evidence="3">DUF1993 domain-containing protein</fullName>
    </recommendedName>
</protein>
<dbReference type="SUPFAM" id="SSF109854">
    <property type="entry name" value="DinB/YfiT-like putative metalloenzymes"/>
    <property type="match status" value="1"/>
</dbReference>
<organism evidence="1 2">
    <name type="scientific">Ramlibacter tataouinensis</name>
    <dbReference type="NCBI Taxonomy" id="94132"/>
    <lineage>
        <taxon>Bacteria</taxon>
        <taxon>Pseudomonadati</taxon>
        <taxon>Pseudomonadota</taxon>
        <taxon>Betaproteobacteria</taxon>
        <taxon>Burkholderiales</taxon>
        <taxon>Comamonadaceae</taxon>
        <taxon>Ramlibacter</taxon>
    </lineage>
</organism>
<dbReference type="Proteomes" id="UP000070433">
    <property type="component" value="Chromosome"/>
</dbReference>